<keyword evidence="2 5" id="KW-0812">Transmembrane</keyword>
<evidence type="ECO:0000313" key="7">
    <source>
        <dbReference type="Proteomes" id="UP000050331"/>
    </source>
</evidence>
<evidence type="ECO:0000256" key="3">
    <source>
        <dbReference type="ARBA" id="ARBA00022989"/>
    </source>
</evidence>
<dbReference type="KEGG" id="lao:AOX59_13920"/>
<accession>A0A0U4FGC6</accession>
<proteinExistence type="predicted"/>
<evidence type="ECO:0000256" key="1">
    <source>
        <dbReference type="ARBA" id="ARBA00004141"/>
    </source>
</evidence>
<evidence type="ECO:0000256" key="2">
    <source>
        <dbReference type="ARBA" id="ARBA00022692"/>
    </source>
</evidence>
<evidence type="ECO:0000256" key="5">
    <source>
        <dbReference type="SAM" id="Phobius"/>
    </source>
</evidence>
<feature type="transmembrane region" description="Helical" evidence="5">
    <location>
        <begin position="70"/>
        <end position="89"/>
    </location>
</feature>
<dbReference type="Pfam" id="PF07681">
    <property type="entry name" value="DoxX"/>
    <property type="match status" value="1"/>
</dbReference>
<evidence type="ECO:0008006" key="8">
    <source>
        <dbReference type="Google" id="ProtNLM"/>
    </source>
</evidence>
<protein>
    <recommendedName>
        <fullName evidence="8">DoxX family protein</fullName>
    </recommendedName>
</protein>
<dbReference type="InterPro" id="IPR032808">
    <property type="entry name" value="DoxX"/>
</dbReference>
<dbReference type="STRING" id="1472767.AOX59_13920"/>
<gene>
    <name evidence="6" type="ORF">AOX59_13920</name>
</gene>
<evidence type="ECO:0000313" key="6">
    <source>
        <dbReference type="EMBL" id="ALX49565.1"/>
    </source>
</evidence>
<sequence>MRMMRMSDWICYAVGYVFLTSGILKLVVSDFKATFMGLSLPFPESLLFLVAITEIACSAFILARMYVRQAAAPLILIILGAIFFTKLPVLMDQGFLTFAFEARLDIVMLILLIMLWQHTSNQQT</sequence>
<keyword evidence="4 5" id="KW-0472">Membrane</keyword>
<keyword evidence="3 5" id="KW-1133">Transmembrane helix</keyword>
<keyword evidence="7" id="KW-1185">Reference proteome</keyword>
<dbReference type="GO" id="GO:0016020">
    <property type="term" value="C:membrane"/>
    <property type="evidence" value="ECO:0007669"/>
    <property type="project" value="UniProtKB-SubCell"/>
</dbReference>
<feature type="transmembrane region" description="Helical" evidence="5">
    <location>
        <begin position="45"/>
        <end position="63"/>
    </location>
</feature>
<feature type="transmembrane region" description="Helical" evidence="5">
    <location>
        <begin position="95"/>
        <end position="116"/>
    </location>
</feature>
<organism evidence="6 7">
    <name type="scientific">Lentibacillus amyloliquefaciens</name>
    <dbReference type="NCBI Taxonomy" id="1472767"/>
    <lineage>
        <taxon>Bacteria</taxon>
        <taxon>Bacillati</taxon>
        <taxon>Bacillota</taxon>
        <taxon>Bacilli</taxon>
        <taxon>Bacillales</taxon>
        <taxon>Bacillaceae</taxon>
        <taxon>Lentibacillus</taxon>
    </lineage>
</organism>
<dbReference type="EMBL" id="CP013862">
    <property type="protein sequence ID" value="ALX49565.1"/>
    <property type="molecule type" value="Genomic_DNA"/>
</dbReference>
<comment type="subcellular location">
    <subcellularLocation>
        <location evidence="1">Membrane</location>
        <topology evidence="1">Multi-pass membrane protein</topology>
    </subcellularLocation>
</comment>
<dbReference type="AlphaFoldDB" id="A0A0U4FGC6"/>
<name>A0A0U4FGC6_9BACI</name>
<dbReference type="OrthoDB" id="2969770at2"/>
<dbReference type="Proteomes" id="UP000050331">
    <property type="component" value="Chromosome"/>
</dbReference>
<reference evidence="6 7" key="1">
    <citation type="submission" date="2016-01" db="EMBL/GenBank/DDBJ databases">
        <title>Complete genome sequence of strain Lentibacillus amyloliquefaciens LAM0015T isolated from saline sediment.</title>
        <authorList>
            <person name="Wang J.-L."/>
            <person name="He M.-X."/>
        </authorList>
    </citation>
    <scope>NUCLEOTIDE SEQUENCE [LARGE SCALE GENOMIC DNA]</scope>
    <source>
        <strain evidence="6 7">LAM0015</strain>
    </source>
</reference>
<evidence type="ECO:0000256" key="4">
    <source>
        <dbReference type="ARBA" id="ARBA00023136"/>
    </source>
</evidence>